<feature type="domain" description="NmrA-like" evidence="1">
    <location>
        <begin position="2"/>
        <end position="253"/>
    </location>
</feature>
<evidence type="ECO:0000259" key="1">
    <source>
        <dbReference type="Pfam" id="PF05368"/>
    </source>
</evidence>
<dbReference type="SUPFAM" id="SSF51735">
    <property type="entry name" value="NAD(P)-binding Rossmann-fold domains"/>
    <property type="match status" value="1"/>
</dbReference>
<keyword evidence="2" id="KW-0560">Oxidoreductase</keyword>
<dbReference type="PANTHER" id="PTHR47129:SF1">
    <property type="entry name" value="NMRA-LIKE DOMAIN-CONTAINING PROTEIN"/>
    <property type="match status" value="1"/>
</dbReference>
<dbReference type="Gene3D" id="3.90.25.10">
    <property type="entry name" value="UDP-galactose 4-epimerase, domain 1"/>
    <property type="match status" value="1"/>
</dbReference>
<reference evidence="2 3" key="1">
    <citation type="submission" date="2024-07" db="EMBL/GenBank/DDBJ databases">
        <title>Whole genome sequencing of Prodigiosin pigment-producing Streptomyces salinarius isolated from rhizosphere soil of Arachis hypogaea.</title>
        <authorList>
            <person name="Vidhya A."/>
            <person name="Ramya S."/>
        </authorList>
    </citation>
    <scope>NUCLEOTIDE SEQUENCE [LARGE SCALE GENOMIC DNA]</scope>
    <source>
        <strain evidence="2 3">VRMG2420</strain>
    </source>
</reference>
<proteinExistence type="predicted"/>
<protein>
    <submittedName>
        <fullName evidence="2">SDR family oxidoreductase</fullName>
        <ecNumber evidence="2">1.6.5.2</ecNumber>
    </submittedName>
</protein>
<accession>A0ABW8B2Z0</accession>
<dbReference type="InterPro" id="IPR008030">
    <property type="entry name" value="NmrA-like"/>
</dbReference>
<dbReference type="EC" id="1.6.5.2" evidence="2"/>
<dbReference type="Pfam" id="PF05368">
    <property type="entry name" value="NmrA"/>
    <property type="match status" value="1"/>
</dbReference>
<dbReference type="GO" id="GO:0003955">
    <property type="term" value="F:NAD(P)H dehydrogenase (quinone) activity"/>
    <property type="evidence" value="ECO:0007669"/>
    <property type="project" value="UniProtKB-EC"/>
</dbReference>
<dbReference type="Gene3D" id="3.40.50.720">
    <property type="entry name" value="NAD(P)-binding Rossmann-like Domain"/>
    <property type="match status" value="1"/>
</dbReference>
<dbReference type="PANTHER" id="PTHR47129">
    <property type="entry name" value="QUINONE OXIDOREDUCTASE 2"/>
    <property type="match status" value="1"/>
</dbReference>
<organism evidence="2 3">
    <name type="scientific">Streptomyces salinarius</name>
    <dbReference type="NCBI Taxonomy" id="2762598"/>
    <lineage>
        <taxon>Bacteria</taxon>
        <taxon>Bacillati</taxon>
        <taxon>Actinomycetota</taxon>
        <taxon>Actinomycetes</taxon>
        <taxon>Kitasatosporales</taxon>
        <taxon>Streptomycetaceae</taxon>
        <taxon>Streptomyces</taxon>
    </lineage>
</organism>
<evidence type="ECO:0000313" key="2">
    <source>
        <dbReference type="EMBL" id="MFI7869327.1"/>
    </source>
</evidence>
<sequence>MIIVTGATGQLGHRIVEHLLTRMPAERVGVSVRDPEDPRARAFADRGVRVRRGDFTDAESLAHAFEGASQVLVVSVDKMGEECVKQHRAAIEAAVTAGARRVLYTSQMGAGAASHFQACRDHAATEEILRGCGVPFTSLRNGFYAASATRFLDHARETGEILLPGDGPVAWTTHADLAEATAAILADEGRFEGPTPSLTASRALSFDDLAAIATEVTGRTFTRSTAPDVGFRDHLVAQGVPAHYADQVLGIFAAARAGEFAAPDPTLGALLGREPVGMREVLGEALGRPAGERPAAG</sequence>
<evidence type="ECO:0000313" key="3">
    <source>
        <dbReference type="Proteomes" id="UP001614264"/>
    </source>
</evidence>
<dbReference type="InterPro" id="IPR052718">
    <property type="entry name" value="NmrA-type_oxidoreductase"/>
</dbReference>
<dbReference type="Proteomes" id="UP001614264">
    <property type="component" value="Unassembled WGS sequence"/>
</dbReference>
<dbReference type="RefSeq" id="WP_304380856.1">
    <property type="nucleotide sequence ID" value="NZ_JBITPR010000009.1"/>
</dbReference>
<dbReference type="EMBL" id="JBITPR010000009">
    <property type="protein sequence ID" value="MFI7869327.1"/>
    <property type="molecule type" value="Genomic_DNA"/>
</dbReference>
<comment type="caution">
    <text evidence="2">The sequence shown here is derived from an EMBL/GenBank/DDBJ whole genome shotgun (WGS) entry which is preliminary data.</text>
</comment>
<name>A0ABW8B2Z0_9ACTN</name>
<gene>
    <name evidence="2" type="ORF">AB4829_01810</name>
</gene>
<dbReference type="CDD" id="cd05269">
    <property type="entry name" value="TMR_SDR_a"/>
    <property type="match status" value="1"/>
</dbReference>
<dbReference type="InterPro" id="IPR036291">
    <property type="entry name" value="NAD(P)-bd_dom_sf"/>
</dbReference>
<keyword evidence="3" id="KW-1185">Reference proteome</keyword>